<evidence type="ECO:0008006" key="5">
    <source>
        <dbReference type="Google" id="ProtNLM"/>
    </source>
</evidence>
<proteinExistence type="predicted"/>
<dbReference type="EMBL" id="CAJOBO010000018">
    <property type="protein sequence ID" value="CAF4098220.1"/>
    <property type="molecule type" value="Genomic_DNA"/>
</dbReference>
<feature type="region of interest" description="Disordered" evidence="1">
    <location>
        <begin position="33"/>
        <end position="98"/>
    </location>
</feature>
<evidence type="ECO:0000313" key="2">
    <source>
        <dbReference type="EMBL" id="CAF3463716.1"/>
    </source>
</evidence>
<evidence type="ECO:0000313" key="3">
    <source>
        <dbReference type="EMBL" id="CAF4098220.1"/>
    </source>
</evidence>
<reference evidence="2" key="1">
    <citation type="submission" date="2021-02" db="EMBL/GenBank/DDBJ databases">
        <authorList>
            <person name="Nowell W R."/>
        </authorList>
    </citation>
    <scope>NUCLEOTIDE SEQUENCE</scope>
</reference>
<feature type="compositionally biased region" description="Polar residues" evidence="1">
    <location>
        <begin position="41"/>
        <end position="98"/>
    </location>
</feature>
<gene>
    <name evidence="3" type="ORF">HFQ381_LOCUS759</name>
    <name evidence="2" type="ORF">LUA448_LOCUS22843</name>
</gene>
<dbReference type="Proteomes" id="UP000663833">
    <property type="component" value="Unassembled WGS sequence"/>
</dbReference>
<sequence>MIRCDELVDVSADIKEKRKEMIRNVEKVIGQLESKVPQTPVAEQNSNPMETATTSISESLSNTKNKSIQETIENSSSSLPQANVSSSIPASTEQSTST</sequence>
<dbReference type="AlphaFoldDB" id="A0A818ESB4"/>
<dbReference type="Proteomes" id="UP000663851">
    <property type="component" value="Unassembled WGS sequence"/>
</dbReference>
<accession>A0A818ESB4</accession>
<organism evidence="2 4">
    <name type="scientific">Rotaria socialis</name>
    <dbReference type="NCBI Taxonomy" id="392032"/>
    <lineage>
        <taxon>Eukaryota</taxon>
        <taxon>Metazoa</taxon>
        <taxon>Spiralia</taxon>
        <taxon>Gnathifera</taxon>
        <taxon>Rotifera</taxon>
        <taxon>Eurotatoria</taxon>
        <taxon>Bdelloidea</taxon>
        <taxon>Philodinida</taxon>
        <taxon>Philodinidae</taxon>
        <taxon>Rotaria</taxon>
    </lineage>
</organism>
<protein>
    <recommendedName>
        <fullName evidence="5">BAG domain-containing protein</fullName>
    </recommendedName>
</protein>
<dbReference type="EMBL" id="CAJNYD010002950">
    <property type="protein sequence ID" value="CAF3463716.1"/>
    <property type="molecule type" value="Genomic_DNA"/>
</dbReference>
<evidence type="ECO:0000313" key="4">
    <source>
        <dbReference type="Proteomes" id="UP000663833"/>
    </source>
</evidence>
<evidence type="ECO:0000256" key="1">
    <source>
        <dbReference type="SAM" id="MobiDB-lite"/>
    </source>
</evidence>
<comment type="caution">
    <text evidence="2">The sequence shown here is derived from an EMBL/GenBank/DDBJ whole genome shotgun (WGS) entry which is preliminary data.</text>
</comment>
<name>A0A818ESB4_9BILA</name>